<reference evidence="9" key="1">
    <citation type="submission" date="2023-10" db="EMBL/GenBank/DDBJ databases">
        <title>Genome assembly of Pristionchus species.</title>
        <authorList>
            <person name="Yoshida K."/>
            <person name="Sommer R.J."/>
        </authorList>
    </citation>
    <scope>NUCLEOTIDE SEQUENCE</scope>
    <source>
        <strain evidence="9">RS0144</strain>
    </source>
</reference>
<organism evidence="9 10">
    <name type="scientific">Pristionchus entomophagus</name>
    <dbReference type="NCBI Taxonomy" id="358040"/>
    <lineage>
        <taxon>Eukaryota</taxon>
        <taxon>Metazoa</taxon>
        <taxon>Ecdysozoa</taxon>
        <taxon>Nematoda</taxon>
        <taxon>Chromadorea</taxon>
        <taxon>Rhabditida</taxon>
        <taxon>Rhabditina</taxon>
        <taxon>Diplogasteromorpha</taxon>
        <taxon>Diplogasteroidea</taxon>
        <taxon>Neodiplogasteridae</taxon>
        <taxon>Pristionchus</taxon>
    </lineage>
</organism>
<dbReference type="GO" id="GO:0016020">
    <property type="term" value="C:membrane"/>
    <property type="evidence" value="ECO:0007669"/>
    <property type="project" value="GOC"/>
</dbReference>
<feature type="domain" description="Glycosyl hydrolase family 30 beta sandwich" evidence="8">
    <location>
        <begin position="41"/>
        <end position="104"/>
    </location>
</feature>
<evidence type="ECO:0000256" key="2">
    <source>
        <dbReference type="ARBA" id="ARBA00005382"/>
    </source>
</evidence>
<gene>
    <name evidence="9" type="ORF">PENTCL1PPCAC_18074</name>
</gene>
<feature type="non-terminal residue" evidence="9">
    <location>
        <position position="1"/>
    </location>
</feature>
<dbReference type="InterPro" id="IPR033453">
    <property type="entry name" value="Glyco_hydro_30_TIM-barrel"/>
</dbReference>
<dbReference type="InterPro" id="IPR001139">
    <property type="entry name" value="Glyco_hydro_30"/>
</dbReference>
<dbReference type="Pfam" id="PF02055">
    <property type="entry name" value="Glyco_hydro_30"/>
    <property type="match status" value="1"/>
</dbReference>
<keyword evidence="5 6" id="KW-0378">Hydrolase</keyword>
<dbReference type="EMBL" id="BTSX01000004">
    <property type="protein sequence ID" value="GMS95899.1"/>
    <property type="molecule type" value="Genomic_DNA"/>
</dbReference>
<dbReference type="PANTHER" id="PTHR11069">
    <property type="entry name" value="GLUCOSYLCERAMIDASE"/>
    <property type="match status" value="1"/>
</dbReference>
<dbReference type="InterPro" id="IPR017853">
    <property type="entry name" value="GH"/>
</dbReference>
<proteinExistence type="inferred from homology"/>
<comment type="caution">
    <text evidence="9">The sequence shown here is derived from an EMBL/GenBank/DDBJ whole genome shotgun (WGS) entry which is preliminary data.</text>
</comment>
<name>A0AAV5TNM8_9BILA</name>
<dbReference type="InterPro" id="IPR013780">
    <property type="entry name" value="Glyco_hydro_b"/>
</dbReference>
<evidence type="ECO:0000256" key="4">
    <source>
        <dbReference type="ARBA" id="ARBA00022729"/>
    </source>
</evidence>
<dbReference type="AlphaFoldDB" id="A0AAV5TNM8"/>
<sequence>GPNWARNFVDAPLIVNSTGDEFLKQPIHYVLTHFSRFIRPGSKRIQSSTVNIDDKRVQHTAFVFDGQRILYIINTLNVEKEIVIEESTGTSISLKLASKSITTVTWKKQ</sequence>
<dbReference type="EC" id="3.2.1.45" evidence="3 6"/>
<comment type="catalytic activity">
    <reaction evidence="1">
        <text>a beta-D-glucosyl-(1&lt;-&gt;1')-N-acylsphing-4-enine + H2O = an N-acylsphing-4-enine + D-glucose</text>
        <dbReference type="Rhea" id="RHEA:13269"/>
        <dbReference type="ChEBI" id="CHEBI:4167"/>
        <dbReference type="ChEBI" id="CHEBI:15377"/>
        <dbReference type="ChEBI" id="CHEBI:22801"/>
        <dbReference type="ChEBI" id="CHEBI:52639"/>
        <dbReference type="EC" id="3.2.1.45"/>
    </reaction>
    <physiologicalReaction direction="left-to-right" evidence="1">
        <dbReference type="Rhea" id="RHEA:13270"/>
    </physiologicalReaction>
</comment>
<dbReference type="SUPFAM" id="SSF51445">
    <property type="entry name" value="(Trans)glycosidases"/>
    <property type="match status" value="1"/>
</dbReference>
<evidence type="ECO:0000256" key="5">
    <source>
        <dbReference type="ARBA" id="ARBA00022801"/>
    </source>
</evidence>
<dbReference type="Gene3D" id="3.20.20.80">
    <property type="entry name" value="Glycosidases"/>
    <property type="match status" value="1"/>
</dbReference>
<keyword evidence="10" id="KW-1185">Reference proteome</keyword>
<evidence type="ECO:0000313" key="10">
    <source>
        <dbReference type="Proteomes" id="UP001432027"/>
    </source>
</evidence>
<dbReference type="Pfam" id="PF17189">
    <property type="entry name" value="Glyco_hydro_30C"/>
    <property type="match status" value="1"/>
</dbReference>
<comment type="similarity">
    <text evidence="2 6">Belongs to the glycosyl hydrolase 30 family.</text>
</comment>
<evidence type="ECO:0000256" key="1">
    <source>
        <dbReference type="ARBA" id="ARBA00001013"/>
    </source>
</evidence>
<evidence type="ECO:0000259" key="7">
    <source>
        <dbReference type="Pfam" id="PF02055"/>
    </source>
</evidence>
<evidence type="ECO:0000313" key="9">
    <source>
        <dbReference type="EMBL" id="GMS95899.1"/>
    </source>
</evidence>
<accession>A0AAV5TNM8</accession>
<evidence type="ECO:0000256" key="6">
    <source>
        <dbReference type="RuleBase" id="RU361188"/>
    </source>
</evidence>
<keyword evidence="6" id="KW-0746">Sphingolipid metabolism</keyword>
<dbReference type="PANTHER" id="PTHR11069:SF23">
    <property type="entry name" value="LYSOSOMAL ACID GLUCOSYLCERAMIDASE"/>
    <property type="match status" value="1"/>
</dbReference>
<keyword evidence="6" id="KW-0443">Lipid metabolism</keyword>
<evidence type="ECO:0000259" key="8">
    <source>
        <dbReference type="Pfam" id="PF17189"/>
    </source>
</evidence>
<dbReference type="GO" id="GO:0006680">
    <property type="term" value="P:glucosylceramide catabolic process"/>
    <property type="evidence" value="ECO:0007669"/>
    <property type="project" value="TreeGrafter"/>
</dbReference>
<dbReference type="GO" id="GO:0004348">
    <property type="term" value="F:glucosylceramidase activity"/>
    <property type="evidence" value="ECO:0007669"/>
    <property type="project" value="UniProtKB-EC"/>
</dbReference>
<protein>
    <recommendedName>
        <fullName evidence="3 6">Glucosylceramidase</fullName>
        <ecNumber evidence="3 6">3.2.1.45</ecNumber>
    </recommendedName>
</protein>
<feature type="domain" description="Glycosyl hydrolase family 30 TIM-barrel" evidence="7">
    <location>
        <begin position="1"/>
        <end position="38"/>
    </location>
</feature>
<dbReference type="Gene3D" id="2.60.40.1180">
    <property type="entry name" value="Golgi alpha-mannosidase II"/>
    <property type="match status" value="1"/>
</dbReference>
<keyword evidence="4" id="KW-0732">Signal</keyword>
<evidence type="ECO:0000256" key="3">
    <source>
        <dbReference type="ARBA" id="ARBA00012658"/>
    </source>
</evidence>
<dbReference type="InterPro" id="IPR033452">
    <property type="entry name" value="GH30_C"/>
</dbReference>
<keyword evidence="6" id="KW-0326">Glycosidase</keyword>
<dbReference type="Proteomes" id="UP001432027">
    <property type="component" value="Unassembled WGS sequence"/>
</dbReference>